<dbReference type="InterPro" id="IPR011989">
    <property type="entry name" value="ARM-like"/>
</dbReference>
<proteinExistence type="inferred from homology"/>
<protein>
    <submittedName>
        <fullName evidence="4">ARAD1C15114p</fullName>
    </submittedName>
</protein>
<organism evidence="4">
    <name type="scientific">Blastobotrys adeninivorans</name>
    <name type="common">Yeast</name>
    <name type="synonym">Arxula adeninivorans</name>
    <dbReference type="NCBI Taxonomy" id="409370"/>
    <lineage>
        <taxon>Eukaryota</taxon>
        <taxon>Fungi</taxon>
        <taxon>Dikarya</taxon>
        <taxon>Ascomycota</taxon>
        <taxon>Saccharomycotina</taxon>
        <taxon>Dipodascomycetes</taxon>
        <taxon>Dipodascales</taxon>
        <taxon>Trichomonascaceae</taxon>
        <taxon>Blastobotrys</taxon>
    </lineage>
</organism>
<dbReference type="Gene3D" id="1.25.10.10">
    <property type="entry name" value="Leucine-rich Repeat Variant"/>
    <property type="match status" value="1"/>
</dbReference>
<reference evidence="4" key="2">
    <citation type="submission" date="2014-06" db="EMBL/GenBank/DDBJ databases">
        <title>The complete genome of Blastobotrys (Arxula) adeninivorans LS3 - a yeast of biotechnological interest.</title>
        <authorList>
            <person name="Kunze G."/>
            <person name="Gaillardin C."/>
            <person name="Czernicka M."/>
            <person name="Durrens P."/>
            <person name="Martin T."/>
            <person name="Boer E."/>
            <person name="Gabaldon T."/>
            <person name="Cruz J."/>
            <person name="Talla E."/>
            <person name="Marck C."/>
            <person name="Goffeau A."/>
            <person name="Barbe V."/>
            <person name="Baret P."/>
            <person name="Baronian K."/>
            <person name="Beier S."/>
            <person name="Bleykasten C."/>
            <person name="Bode R."/>
            <person name="Casaregola S."/>
            <person name="Despons L."/>
            <person name="Fairhead C."/>
            <person name="Giersberg M."/>
            <person name="Gierski P."/>
            <person name="Hahnel U."/>
            <person name="Hartmann A."/>
            <person name="Jankowska D."/>
            <person name="Jubin C."/>
            <person name="Jung P."/>
            <person name="Lafontaine I."/>
            <person name="Leh-Louis V."/>
            <person name="Lemaire M."/>
            <person name="Marcet-Houben M."/>
            <person name="Mascher M."/>
            <person name="Morel G."/>
            <person name="Richard G.-F."/>
            <person name="Riechen J."/>
            <person name="Sacerdot C."/>
            <person name="Sarkar A."/>
            <person name="Savel G."/>
            <person name="Schacherer J."/>
            <person name="Sherman D."/>
            <person name="Straub M.-L."/>
            <person name="Stein N."/>
            <person name="Thierry A."/>
            <person name="Trautwein-Schult A."/>
            <person name="Westhof E."/>
            <person name="Worch S."/>
            <person name="Dujon B."/>
            <person name="Souciet J.-L."/>
            <person name="Wincker P."/>
            <person name="Scholz U."/>
            <person name="Neuveglise N."/>
        </authorList>
    </citation>
    <scope>NUCLEOTIDE SEQUENCE</scope>
    <source>
        <strain evidence="4">LS3</strain>
    </source>
</reference>
<sequence>MSLDQSLEKTKQWLDSLPELSSLTEKLSLSNEEPNRLSLIATALQLLEDIQAGAYQAAEKNAEELKSLVNISLHDMKTFNALLRFIILQGIYPGLDSNAAIPLHLRSKTPVSTANGTSTPLSPSQKCTLLTFIVSRIVRILDKPGDVRDLLLLGTYHSDFLIAASHVAFHPQWIPEDRKQAIEWYEKIKGAMDTFDLFRAYTSLLRKDSPKWLRNVLARQLALLPLSRQNGVKSLIEFVTGIREKDNPSLEDLDRAVEVLSKPPRGVQDSVYNDKVARQLLTILYSKGSNDLKSATVYIINSLAESLPSLTQHLMHLILEPFQRPSDETQVDSSLAAIISLVKTPGPSIISGLLDSAVIPLWILCAFTRRTKKQSQVIAEILTVAMATVEQPLKYYKLILSNLLQESFDGLVYGSGPQGGVEVRMDTGEMTVSDVLQEVETRGELFTKLLENAEDSVISSLVVVVIKDWLSSSSKSMYEQDEDPFKALTNAKVLQSLVDTHKEKIFKSPSEIVQVISTVIMDFTSVLGQGSLSNKQQSVDLRFIDGASGHDDADSDDEPDDDEEQMEIVGVCISLVSGIVLDAGLSSEDRTQLLALSSHLRTIRDNCPPLHDKAEAALDIMSMTDDSQGQQEEKVEDSSAEVLRKALAYLQDPVVPVRAQGLYLLRTLIQAKDPVIKVESALKVLINQLKDEDSFVHLNAVKTLELLSEVYARQQVTEVLVGFYLDPDVDVDDRLRAGEVLLRIVQRSAKGKGDMNNLVVEALISVVTVEKDKKDDRLRMSAMSIIGAVCELNPMSLTSTNLIDCVDLAIGVLTFETKTEQNIMRRSAVHMIYSLVEGLDAATVPDIPAKTVQLIVTRLEAAKVDEDPIVRDNAHKALELIQGIIS</sequence>
<name>A0A060T0R7_BLAAD</name>
<reference evidence="4" key="1">
    <citation type="submission" date="2014-02" db="EMBL/GenBank/DDBJ databases">
        <authorList>
            <person name="Genoscope - CEA"/>
        </authorList>
    </citation>
    <scope>NUCLEOTIDE SEQUENCE</scope>
    <source>
        <strain evidence="4">LS3</strain>
    </source>
</reference>
<feature type="compositionally biased region" description="Acidic residues" evidence="2">
    <location>
        <begin position="553"/>
        <end position="564"/>
    </location>
</feature>
<evidence type="ECO:0000256" key="1">
    <source>
        <dbReference type="ARBA" id="ARBA00005724"/>
    </source>
</evidence>
<dbReference type="PANTHER" id="PTHR20959">
    <property type="entry name" value="TRANSPORT AND GOLGI ORGANIZATION PROTEIN 6 FAMILY MEMBER"/>
    <property type="match status" value="1"/>
</dbReference>
<dbReference type="GO" id="GO:0009306">
    <property type="term" value="P:protein secretion"/>
    <property type="evidence" value="ECO:0007669"/>
    <property type="project" value="TreeGrafter"/>
</dbReference>
<dbReference type="InterPro" id="IPR019451">
    <property type="entry name" value="Rtp1_C1"/>
</dbReference>
<feature type="domain" description="RNA polymerase II assembly factor Rtp1 C-terminal" evidence="3">
    <location>
        <begin position="643"/>
        <end position="749"/>
    </location>
</feature>
<dbReference type="InterPro" id="IPR039600">
    <property type="entry name" value="TANGO6/Rtp1"/>
</dbReference>
<dbReference type="Pfam" id="PF10363">
    <property type="entry name" value="RTP1_C1"/>
    <property type="match status" value="1"/>
</dbReference>
<dbReference type="PhylomeDB" id="A0A060T0R7"/>
<dbReference type="SUPFAM" id="SSF48371">
    <property type="entry name" value="ARM repeat"/>
    <property type="match status" value="1"/>
</dbReference>
<dbReference type="AlphaFoldDB" id="A0A060T0R7"/>
<gene>
    <name evidence="4" type="ORF">GNLVRS02_ARAD1C15114g</name>
</gene>
<dbReference type="EMBL" id="HG937693">
    <property type="protein sequence ID" value="CDP34553.1"/>
    <property type="molecule type" value="Genomic_DNA"/>
</dbReference>
<evidence type="ECO:0000313" key="4">
    <source>
        <dbReference type="EMBL" id="CDP34553.1"/>
    </source>
</evidence>
<accession>A0A060T0R7</accession>
<evidence type="ECO:0000256" key="2">
    <source>
        <dbReference type="SAM" id="MobiDB-lite"/>
    </source>
</evidence>
<dbReference type="PANTHER" id="PTHR20959:SF1">
    <property type="entry name" value="TRANSPORT AND GOLGI ORGANIZATION PROTEIN 6 HOMOLOG"/>
    <property type="match status" value="1"/>
</dbReference>
<dbReference type="InterPro" id="IPR016024">
    <property type="entry name" value="ARM-type_fold"/>
</dbReference>
<evidence type="ECO:0000259" key="3">
    <source>
        <dbReference type="Pfam" id="PF10363"/>
    </source>
</evidence>
<feature type="region of interest" description="Disordered" evidence="2">
    <location>
        <begin position="545"/>
        <end position="564"/>
    </location>
</feature>
<comment type="similarity">
    <text evidence="1">Belongs to the Tango6 family.</text>
</comment>